<keyword evidence="1" id="KW-0472">Membrane</keyword>
<name>A0ABS9IH38_9FLAO</name>
<keyword evidence="5" id="KW-1185">Reference proteome</keyword>
<feature type="transmembrane region" description="Helical" evidence="1">
    <location>
        <begin position="34"/>
        <end position="51"/>
    </location>
</feature>
<keyword evidence="1" id="KW-0812">Transmembrane</keyword>
<protein>
    <submittedName>
        <fullName evidence="4">M56 family metallopeptidase</fullName>
    </submittedName>
</protein>
<accession>A0ABS9IH38</accession>
<dbReference type="PANTHER" id="PTHR34978">
    <property type="entry name" value="POSSIBLE SENSOR-TRANSDUCER PROTEIN BLAR"/>
    <property type="match status" value="1"/>
</dbReference>
<dbReference type="Gene3D" id="3.30.1150.10">
    <property type="match status" value="1"/>
</dbReference>
<evidence type="ECO:0000313" key="4">
    <source>
        <dbReference type="EMBL" id="MCF7559935.1"/>
    </source>
</evidence>
<dbReference type="InterPro" id="IPR052173">
    <property type="entry name" value="Beta-lactam_resp_regulator"/>
</dbReference>
<reference evidence="4 5" key="1">
    <citation type="submission" date="2022-01" db="EMBL/GenBank/DDBJ databases">
        <title>Draft genome sequence of Sabulilitoribacter multivorans KCTC 32326.</title>
        <authorList>
            <person name="Oh J.-S."/>
        </authorList>
    </citation>
    <scope>NUCLEOTIDE SEQUENCE [LARGE SCALE GENOMIC DNA]</scope>
    <source>
        <strain evidence="4 5">M-M16</strain>
    </source>
</reference>
<dbReference type="SUPFAM" id="SSF74653">
    <property type="entry name" value="TolA/TonB C-terminal domain"/>
    <property type="match status" value="1"/>
</dbReference>
<dbReference type="Pfam" id="PF03544">
    <property type="entry name" value="TonB_C"/>
    <property type="match status" value="1"/>
</dbReference>
<feature type="transmembrane region" description="Helical" evidence="1">
    <location>
        <begin position="100"/>
        <end position="124"/>
    </location>
</feature>
<proteinExistence type="predicted"/>
<feature type="domain" description="TonB C-terminal" evidence="2">
    <location>
        <begin position="472"/>
        <end position="532"/>
    </location>
</feature>
<feature type="domain" description="Peptidase M56" evidence="3">
    <location>
        <begin position="156"/>
        <end position="259"/>
    </location>
</feature>
<comment type="caution">
    <text evidence="4">The sequence shown here is derived from an EMBL/GenBank/DDBJ whole genome shotgun (WGS) entry which is preliminary data.</text>
</comment>
<dbReference type="RefSeq" id="WP_237230598.1">
    <property type="nucleotide sequence ID" value="NZ_JAKKDV010000001.1"/>
</dbReference>
<dbReference type="InterPro" id="IPR008756">
    <property type="entry name" value="Peptidase_M56"/>
</dbReference>
<evidence type="ECO:0000256" key="1">
    <source>
        <dbReference type="SAM" id="Phobius"/>
    </source>
</evidence>
<dbReference type="Pfam" id="PF05569">
    <property type="entry name" value="Peptidase_M56"/>
    <property type="match status" value="1"/>
</dbReference>
<feature type="transmembrane region" description="Helical" evidence="1">
    <location>
        <begin position="6"/>
        <end position="22"/>
    </location>
</feature>
<gene>
    <name evidence="4" type="ORF">L3X39_04735</name>
</gene>
<dbReference type="CDD" id="cd07341">
    <property type="entry name" value="M56_BlaR1_MecR1_like"/>
    <property type="match status" value="1"/>
</dbReference>
<sequence length="540" mass="62373">MVHYILQTIAFQVFFLLVYDVLLKKETFFNWNRVYLLATVLLSLILPFVKIEGFKYAIPQNFIVSLPEVILGQPQSINNLPFEATSVISESTTLFTWKNAFYVGVFIAFTIFLFKLFKILTLMYKSPKIKMGKLKLVQLIKSNAAFSFFNYIFLGEGLNDKEKETILKHELVHVNQKHTLDLLFFEVLRIVFWFNPLVYIYQNKMMVLHEFIADAEAVKHQNKSAYYQNLLAQVFETKSMSFINPFFKQSLIKKRITMLQKSKSKQINLLKYALLVPMVLGMMVYTSCVQTSNAQDENSKTTTKLVNETPLIEKIKAVKKQIETQGNVNKEEEEGLNLLLQVFRGNEFDSKLLAKVQIYKNLKDKTPLVEKIYEVFKQIEIQGNISEEEERKVKGLLIFIAEDGFNDPFFEDIIKDVDIPFAVIDQVPIFPGCEDLSEQEQRDCMSRNVNIHVSRNFNTKLANDLKLTGRQRINVIFKINNEGEVVGVSSRAPHPELEAEAIRVIKTLPKFKPGEHQGKKVNVSYSLPIIFEVAVDKPKE</sequence>
<evidence type="ECO:0000259" key="3">
    <source>
        <dbReference type="Pfam" id="PF05569"/>
    </source>
</evidence>
<evidence type="ECO:0000259" key="2">
    <source>
        <dbReference type="Pfam" id="PF03544"/>
    </source>
</evidence>
<feature type="transmembrane region" description="Helical" evidence="1">
    <location>
        <begin position="182"/>
        <end position="201"/>
    </location>
</feature>
<dbReference type="PANTHER" id="PTHR34978:SF3">
    <property type="entry name" value="SLR0241 PROTEIN"/>
    <property type="match status" value="1"/>
</dbReference>
<dbReference type="Proteomes" id="UP001200022">
    <property type="component" value="Unassembled WGS sequence"/>
</dbReference>
<dbReference type="EMBL" id="JAKKDV010000001">
    <property type="protein sequence ID" value="MCF7559935.1"/>
    <property type="molecule type" value="Genomic_DNA"/>
</dbReference>
<dbReference type="InterPro" id="IPR037682">
    <property type="entry name" value="TonB_C"/>
</dbReference>
<keyword evidence="1" id="KW-1133">Transmembrane helix</keyword>
<evidence type="ECO:0000313" key="5">
    <source>
        <dbReference type="Proteomes" id="UP001200022"/>
    </source>
</evidence>
<organism evidence="4 5">
    <name type="scientific">Flaviramulus multivorans</name>
    <dbReference type="NCBI Taxonomy" id="1304750"/>
    <lineage>
        <taxon>Bacteria</taxon>
        <taxon>Pseudomonadati</taxon>
        <taxon>Bacteroidota</taxon>
        <taxon>Flavobacteriia</taxon>
        <taxon>Flavobacteriales</taxon>
        <taxon>Flavobacteriaceae</taxon>
        <taxon>Flaviramulus</taxon>
    </lineage>
</organism>